<dbReference type="AlphaFoldDB" id="A0A1G2QG39"/>
<dbReference type="EMBL" id="MHTK01000006">
    <property type="protein sequence ID" value="OHA59585.1"/>
    <property type="molecule type" value="Genomic_DNA"/>
</dbReference>
<reference evidence="7 8" key="1">
    <citation type="journal article" date="2016" name="Nat. Commun.">
        <title>Thousands of microbial genomes shed light on interconnected biogeochemical processes in an aquifer system.</title>
        <authorList>
            <person name="Anantharaman K."/>
            <person name="Brown C.T."/>
            <person name="Hug L.A."/>
            <person name="Sharon I."/>
            <person name="Castelle C.J."/>
            <person name="Probst A.J."/>
            <person name="Thomas B.C."/>
            <person name="Singh A."/>
            <person name="Wilkins M.J."/>
            <person name="Karaoz U."/>
            <person name="Brodie E.L."/>
            <person name="Williams K.H."/>
            <person name="Hubbard S.S."/>
            <person name="Banfield J.F."/>
        </authorList>
    </citation>
    <scope>NUCLEOTIDE SEQUENCE [LARGE SCALE GENOMIC DNA]</scope>
</reference>
<dbReference type="Pfam" id="PF00005">
    <property type="entry name" value="ABC_tran"/>
    <property type="match status" value="1"/>
</dbReference>
<accession>A0A1G2QG39</accession>
<sequence>MIAEKLLQLDKVYVNYGGVKALTGVDLYVDENEIVALLGPNGAGKSTALKVMFGLTPLTAGRVLWHGETIKPVPYEMVGRGLSFVPQGRRVFHHLTVYENLEIGAYRVREKSIIKQRIEEVLNLFPALRAKLKSKSGNLSGGQQQMLAIARGLMTDPKVLLLDEPSLGLSPKLVKEVFAKIKEINSERHTAIVVVEHNLKSLMSIATRAYVLACGEVVTSGAPKDLTNSDLLERVFLGQAGSEK</sequence>
<dbReference type="InterPro" id="IPR003593">
    <property type="entry name" value="AAA+_ATPase"/>
</dbReference>
<comment type="similarity">
    <text evidence="1">Belongs to the ABC transporter superfamily.</text>
</comment>
<dbReference type="GO" id="GO:0016887">
    <property type="term" value="F:ATP hydrolysis activity"/>
    <property type="evidence" value="ECO:0007669"/>
    <property type="project" value="InterPro"/>
</dbReference>
<dbReference type="InterPro" id="IPR017871">
    <property type="entry name" value="ABC_transporter-like_CS"/>
</dbReference>
<evidence type="ECO:0000256" key="5">
    <source>
        <dbReference type="ARBA" id="ARBA00022970"/>
    </source>
</evidence>
<evidence type="ECO:0000256" key="1">
    <source>
        <dbReference type="ARBA" id="ARBA00005417"/>
    </source>
</evidence>
<keyword evidence="2" id="KW-0813">Transport</keyword>
<dbReference type="PROSITE" id="PS50893">
    <property type="entry name" value="ABC_TRANSPORTER_2"/>
    <property type="match status" value="1"/>
</dbReference>
<evidence type="ECO:0000259" key="6">
    <source>
        <dbReference type="PROSITE" id="PS50893"/>
    </source>
</evidence>
<dbReference type="GO" id="GO:0005524">
    <property type="term" value="F:ATP binding"/>
    <property type="evidence" value="ECO:0007669"/>
    <property type="project" value="UniProtKB-KW"/>
</dbReference>
<dbReference type="InterPro" id="IPR003439">
    <property type="entry name" value="ABC_transporter-like_ATP-bd"/>
</dbReference>
<protein>
    <recommendedName>
        <fullName evidence="6">ABC transporter domain-containing protein</fullName>
    </recommendedName>
</protein>
<dbReference type="Proteomes" id="UP000177838">
    <property type="component" value="Unassembled WGS sequence"/>
</dbReference>
<evidence type="ECO:0000313" key="8">
    <source>
        <dbReference type="Proteomes" id="UP000177838"/>
    </source>
</evidence>
<dbReference type="GO" id="GO:0015807">
    <property type="term" value="P:L-amino acid transport"/>
    <property type="evidence" value="ECO:0007669"/>
    <property type="project" value="TreeGrafter"/>
</dbReference>
<evidence type="ECO:0000256" key="4">
    <source>
        <dbReference type="ARBA" id="ARBA00022840"/>
    </source>
</evidence>
<dbReference type="GO" id="GO:0015658">
    <property type="term" value="F:branched-chain amino acid transmembrane transporter activity"/>
    <property type="evidence" value="ECO:0007669"/>
    <property type="project" value="TreeGrafter"/>
</dbReference>
<dbReference type="Gene3D" id="3.40.50.300">
    <property type="entry name" value="P-loop containing nucleotide triphosphate hydrolases"/>
    <property type="match status" value="1"/>
</dbReference>
<keyword evidence="3" id="KW-0547">Nucleotide-binding</keyword>
<comment type="caution">
    <text evidence="7">The sequence shown here is derived from an EMBL/GenBank/DDBJ whole genome shotgun (WGS) entry which is preliminary data.</text>
</comment>
<evidence type="ECO:0000256" key="2">
    <source>
        <dbReference type="ARBA" id="ARBA00022448"/>
    </source>
</evidence>
<organism evidence="7 8">
    <name type="scientific">Candidatus Vogelbacteria bacterium RIFOXYD1_FULL_46_19</name>
    <dbReference type="NCBI Taxonomy" id="1802439"/>
    <lineage>
        <taxon>Bacteria</taxon>
        <taxon>Candidatus Vogeliibacteriota</taxon>
    </lineage>
</organism>
<dbReference type="InterPro" id="IPR052156">
    <property type="entry name" value="BCAA_Transport_ATP-bd_LivF"/>
</dbReference>
<keyword evidence="4" id="KW-0067">ATP-binding</keyword>
<dbReference type="PROSITE" id="PS00211">
    <property type="entry name" value="ABC_TRANSPORTER_1"/>
    <property type="match status" value="1"/>
</dbReference>
<proteinExistence type="inferred from homology"/>
<dbReference type="CDD" id="cd03224">
    <property type="entry name" value="ABC_TM1139_LivF_branched"/>
    <property type="match status" value="1"/>
</dbReference>
<evidence type="ECO:0000313" key="7">
    <source>
        <dbReference type="EMBL" id="OHA59585.1"/>
    </source>
</evidence>
<dbReference type="PANTHER" id="PTHR43820">
    <property type="entry name" value="HIGH-AFFINITY BRANCHED-CHAIN AMINO ACID TRANSPORT ATP-BINDING PROTEIN LIVF"/>
    <property type="match status" value="1"/>
</dbReference>
<keyword evidence="5" id="KW-0029">Amino-acid transport</keyword>
<gene>
    <name evidence="7" type="ORF">A2589_01855</name>
</gene>
<evidence type="ECO:0000256" key="3">
    <source>
        <dbReference type="ARBA" id="ARBA00022741"/>
    </source>
</evidence>
<dbReference type="PANTHER" id="PTHR43820:SF4">
    <property type="entry name" value="HIGH-AFFINITY BRANCHED-CHAIN AMINO ACID TRANSPORT ATP-BINDING PROTEIN LIVF"/>
    <property type="match status" value="1"/>
</dbReference>
<dbReference type="InterPro" id="IPR027417">
    <property type="entry name" value="P-loop_NTPase"/>
</dbReference>
<name>A0A1G2QG39_9BACT</name>
<dbReference type="STRING" id="1802439.A2589_01855"/>
<feature type="domain" description="ABC transporter" evidence="6">
    <location>
        <begin position="7"/>
        <end position="239"/>
    </location>
</feature>
<dbReference type="SUPFAM" id="SSF52540">
    <property type="entry name" value="P-loop containing nucleoside triphosphate hydrolases"/>
    <property type="match status" value="1"/>
</dbReference>
<dbReference type="SMART" id="SM00382">
    <property type="entry name" value="AAA"/>
    <property type="match status" value="1"/>
</dbReference>